<reference evidence="4 5" key="1">
    <citation type="submission" date="2014-09" db="EMBL/GenBank/DDBJ databases">
        <title>Using Illumina technology Improving SMRT sequencing Genome Assembly by RASTools.</title>
        <authorList>
            <person name="Zhou Y."/>
            <person name="Ma T."/>
            <person name="Liu T."/>
        </authorList>
    </citation>
    <scope>NUCLEOTIDE SEQUENCE [LARGE SCALE GENOMIC DNA]</scope>
    <source>
        <strain evidence="4 5">ATCC 55669</strain>
    </source>
</reference>
<organism evidence="4 5">
    <name type="scientific">Sphingomonas taxi</name>
    <dbReference type="NCBI Taxonomy" id="1549858"/>
    <lineage>
        <taxon>Bacteria</taxon>
        <taxon>Pseudomonadati</taxon>
        <taxon>Pseudomonadota</taxon>
        <taxon>Alphaproteobacteria</taxon>
        <taxon>Sphingomonadales</taxon>
        <taxon>Sphingomonadaceae</taxon>
        <taxon>Sphingomonas</taxon>
    </lineage>
</organism>
<dbReference type="eggNOG" id="COG2236">
    <property type="taxonomic scope" value="Bacteria"/>
</dbReference>
<evidence type="ECO:0000256" key="1">
    <source>
        <dbReference type="ARBA" id="ARBA00022676"/>
    </source>
</evidence>
<dbReference type="EMBL" id="CP009571">
    <property type="protein sequence ID" value="AIT08289.1"/>
    <property type="molecule type" value="Genomic_DNA"/>
</dbReference>
<feature type="domain" description="Phosphoribosyltransferase" evidence="3">
    <location>
        <begin position="14"/>
        <end position="154"/>
    </location>
</feature>
<dbReference type="Pfam" id="PF00156">
    <property type="entry name" value="Pribosyltran"/>
    <property type="match status" value="1"/>
</dbReference>
<dbReference type="InterPro" id="IPR000836">
    <property type="entry name" value="PRTase_dom"/>
</dbReference>
<evidence type="ECO:0000259" key="3">
    <source>
        <dbReference type="Pfam" id="PF00156"/>
    </source>
</evidence>
<evidence type="ECO:0000256" key="2">
    <source>
        <dbReference type="ARBA" id="ARBA00022679"/>
    </source>
</evidence>
<dbReference type="InterPro" id="IPR029057">
    <property type="entry name" value="PRTase-like"/>
</dbReference>
<proteinExistence type="predicted"/>
<keyword evidence="5" id="KW-1185">Reference proteome</keyword>
<dbReference type="STRING" id="1549858.MC45_15045"/>
<dbReference type="PANTHER" id="PTHR43363">
    <property type="entry name" value="HYPOXANTHINE PHOSPHORIBOSYLTRANSFERASE"/>
    <property type="match status" value="1"/>
</dbReference>
<accession>A0A097EL39</accession>
<dbReference type="SUPFAM" id="SSF53271">
    <property type="entry name" value="PRTase-like"/>
    <property type="match status" value="1"/>
</dbReference>
<dbReference type="RefSeq" id="WP_038667585.1">
    <property type="nucleotide sequence ID" value="NZ_CP009571.1"/>
</dbReference>
<keyword evidence="1 4" id="KW-0328">Glycosyltransferase</keyword>
<dbReference type="AlphaFoldDB" id="A0A097EL39"/>
<dbReference type="KEGG" id="stax:MC45_15045"/>
<dbReference type="HOGENOM" id="CLU_1546628_0_0_5"/>
<dbReference type="Proteomes" id="UP000033200">
    <property type="component" value="Chromosome"/>
</dbReference>
<dbReference type="Gene3D" id="3.40.50.2020">
    <property type="match status" value="1"/>
</dbReference>
<sequence>MPALPTFTHIAHDDFVAAVHTLADAVRDGGWTPDFIIGIGRGGLAPAVYLSHATGLPMLSVDYSSQVEDFAEAPLVRLAERTRAGEKLLFVDDINDSGRTIGHIRKTLAQAGATAAVLRFATLIDNASSAERVDYAARTIDRRDTKDWFVFPWEAVAPQQSLAADAAQVPDRIA</sequence>
<evidence type="ECO:0000313" key="4">
    <source>
        <dbReference type="EMBL" id="AIT08289.1"/>
    </source>
</evidence>
<evidence type="ECO:0000313" key="5">
    <source>
        <dbReference type="Proteomes" id="UP000033200"/>
    </source>
</evidence>
<keyword evidence="2 4" id="KW-0808">Transferase</keyword>
<dbReference type="PANTHER" id="PTHR43363:SF1">
    <property type="entry name" value="HYPOXANTHINE-GUANINE PHOSPHORIBOSYLTRANSFERASE"/>
    <property type="match status" value="1"/>
</dbReference>
<dbReference type="CDD" id="cd06223">
    <property type="entry name" value="PRTases_typeI"/>
    <property type="match status" value="1"/>
</dbReference>
<dbReference type="GO" id="GO:0016757">
    <property type="term" value="F:glycosyltransferase activity"/>
    <property type="evidence" value="ECO:0007669"/>
    <property type="project" value="UniProtKB-KW"/>
</dbReference>
<gene>
    <name evidence="4" type="ORF">MC45_15045</name>
</gene>
<protein>
    <submittedName>
        <fullName evidence="4">Phosphoribosyltransferase</fullName>
    </submittedName>
</protein>
<name>A0A097EL39_9SPHN</name>